<dbReference type="Pfam" id="PF00035">
    <property type="entry name" value="dsrm"/>
    <property type="match status" value="1"/>
</dbReference>
<feature type="domain" description="DRBM" evidence="2">
    <location>
        <begin position="182"/>
        <end position="245"/>
    </location>
</feature>
<dbReference type="EMBL" id="AFRT01002053">
    <property type="protein sequence ID" value="ELU38771.1"/>
    <property type="molecule type" value="Genomic_DNA"/>
</dbReference>
<gene>
    <name evidence="3" type="ORF">AG1IA_07207</name>
</gene>
<evidence type="ECO:0000313" key="3">
    <source>
        <dbReference type="EMBL" id="ELU38771.1"/>
    </source>
</evidence>
<dbReference type="PROSITE" id="PS50137">
    <property type="entry name" value="DS_RBD"/>
    <property type="match status" value="1"/>
</dbReference>
<dbReference type="OrthoDB" id="3167539at2759"/>
<organism evidence="3 4">
    <name type="scientific">Thanatephorus cucumeris (strain AG1-IA)</name>
    <name type="common">Rice sheath blight fungus</name>
    <name type="synonym">Rhizoctonia solani</name>
    <dbReference type="NCBI Taxonomy" id="983506"/>
    <lineage>
        <taxon>Eukaryota</taxon>
        <taxon>Fungi</taxon>
        <taxon>Dikarya</taxon>
        <taxon>Basidiomycota</taxon>
        <taxon>Agaricomycotina</taxon>
        <taxon>Agaricomycetes</taxon>
        <taxon>Cantharellales</taxon>
        <taxon>Ceratobasidiaceae</taxon>
        <taxon>Rhizoctonia</taxon>
        <taxon>Rhizoctonia solani AG-1</taxon>
    </lineage>
</organism>
<evidence type="ECO:0000256" key="1">
    <source>
        <dbReference type="PROSITE-ProRule" id="PRU00266"/>
    </source>
</evidence>
<dbReference type="Gene3D" id="3.30.160.20">
    <property type="match status" value="1"/>
</dbReference>
<protein>
    <submittedName>
        <fullName evidence="3">Dsrm domain-containing protein</fullName>
    </submittedName>
</protein>
<reference evidence="3 4" key="1">
    <citation type="journal article" date="2013" name="Nat. Commun.">
        <title>The evolution and pathogenic mechanisms of the rice sheath blight pathogen.</title>
        <authorList>
            <person name="Zheng A."/>
            <person name="Lin R."/>
            <person name="Xu L."/>
            <person name="Qin P."/>
            <person name="Tang C."/>
            <person name="Ai P."/>
            <person name="Zhang D."/>
            <person name="Liu Y."/>
            <person name="Sun Z."/>
            <person name="Feng H."/>
            <person name="Wang Y."/>
            <person name="Chen Y."/>
            <person name="Liang X."/>
            <person name="Fu R."/>
            <person name="Li Q."/>
            <person name="Zhang J."/>
            <person name="Yu X."/>
            <person name="Xie Z."/>
            <person name="Ding L."/>
            <person name="Guan P."/>
            <person name="Tang J."/>
            <person name="Liang Y."/>
            <person name="Wang S."/>
            <person name="Deng Q."/>
            <person name="Li S."/>
            <person name="Zhu J."/>
            <person name="Wang L."/>
            <person name="Liu H."/>
            <person name="Li P."/>
        </authorList>
    </citation>
    <scope>NUCLEOTIDE SEQUENCE [LARGE SCALE GENOMIC DNA]</scope>
    <source>
        <strain evidence="4">AG-1 IA</strain>
    </source>
</reference>
<dbReference type="HOGENOM" id="CLU_806935_0_0_1"/>
<sequence length="344" mass="38047">MFWLSMNQTGVDPKPMTLKKRADPFPSTNASRVSRLAKLRLRGAVTALGVLLLINPQTTGVIRNDREGCSERSLLAPGANATIPAIIGVKQLSIWTRKVKLGVNKAALLPPIPLSGIFVQKKGTPAVPPAVSLRDAPTDLERFDAIIYQSVIRANPLRVSYKRWESRRGGYRFPAFTSPAHTWSSVVQEWADRKRIHIDFRIYESGPPHALTFTAIPSINGVLHPEYQGVGSNVRVAKNQASERIGHSGHCIVLTITSNFPIIALSAFFLLPSVNLVKPIDPRFVHFRLTSSDPIIALTPTHVCTALARMDRSSGDLRYASGVHKLDTRLLSDLFPRERRCDDI</sequence>
<dbReference type="InterPro" id="IPR014720">
    <property type="entry name" value="dsRBD_dom"/>
</dbReference>
<dbReference type="GO" id="GO:0003723">
    <property type="term" value="F:RNA binding"/>
    <property type="evidence" value="ECO:0007669"/>
    <property type="project" value="UniProtKB-UniRule"/>
</dbReference>
<dbReference type="Proteomes" id="UP000011668">
    <property type="component" value="Unassembled WGS sequence"/>
</dbReference>
<evidence type="ECO:0000313" key="4">
    <source>
        <dbReference type="Proteomes" id="UP000011668"/>
    </source>
</evidence>
<evidence type="ECO:0000259" key="2">
    <source>
        <dbReference type="PROSITE" id="PS50137"/>
    </source>
</evidence>
<dbReference type="AlphaFoldDB" id="L8WKT6"/>
<keyword evidence="4" id="KW-1185">Reference proteome</keyword>
<accession>L8WKT6</accession>
<dbReference type="CDD" id="cd00048">
    <property type="entry name" value="DSRM_SF"/>
    <property type="match status" value="1"/>
</dbReference>
<proteinExistence type="predicted"/>
<keyword evidence="1" id="KW-0694">RNA-binding</keyword>
<dbReference type="SUPFAM" id="SSF54768">
    <property type="entry name" value="dsRNA-binding domain-like"/>
    <property type="match status" value="1"/>
</dbReference>
<comment type="caution">
    <text evidence="3">The sequence shown here is derived from an EMBL/GenBank/DDBJ whole genome shotgun (WGS) entry which is preliminary data.</text>
</comment>
<name>L8WKT6_THACA</name>